<dbReference type="InterPro" id="IPR004360">
    <property type="entry name" value="Glyas_Fos-R_dOase_dom"/>
</dbReference>
<dbReference type="Pfam" id="PF00903">
    <property type="entry name" value="Glyoxalase"/>
    <property type="match status" value="1"/>
</dbReference>
<name>A0AB38FS32_9ENTR</name>
<dbReference type="EMBL" id="UAVL01000001">
    <property type="protein sequence ID" value="SQA61041.1"/>
    <property type="molecule type" value="Genomic_DNA"/>
</dbReference>
<evidence type="ECO:0000313" key="3">
    <source>
        <dbReference type="Proteomes" id="UP000251313"/>
    </source>
</evidence>
<accession>A0AB38FS32</accession>
<comment type="caution">
    <text evidence="2">The sequence shown here is derived from an EMBL/GenBank/DDBJ whole genome shotgun (WGS) entry which is preliminary data.</text>
</comment>
<dbReference type="RefSeq" id="WP_038257514.1">
    <property type="nucleotide sequence ID" value="NZ_CP050811.1"/>
</dbReference>
<dbReference type="SUPFAM" id="SSF54593">
    <property type="entry name" value="Glyoxalase/Bleomycin resistance protein/Dihydroxybiphenyl dioxygenase"/>
    <property type="match status" value="1"/>
</dbReference>
<sequence>MAPELSGIDVMFVAGFGPITQSTQASSAFYKEALGLPLKAMDGNPDYLLTGHDALGGVKHFALWPLSQAAESCFGQAQWPDSHPRPQAWIEFEVRDITLATQALLNKGYVLLVAAREEPWGQTVTRLLSPEGLLAGVTVTPWLRDNAP</sequence>
<evidence type="ECO:0000259" key="1">
    <source>
        <dbReference type="Pfam" id="PF00903"/>
    </source>
</evidence>
<proteinExistence type="predicted"/>
<dbReference type="Gene3D" id="3.10.180.10">
    <property type="entry name" value="2,3-Dihydroxybiphenyl 1,2-Dioxygenase, domain 1"/>
    <property type="match status" value="1"/>
</dbReference>
<feature type="domain" description="Glyoxalase/fosfomycin resistance/dioxygenase" evidence="1">
    <location>
        <begin position="20"/>
        <end position="134"/>
    </location>
</feature>
<reference evidence="2 3" key="1">
    <citation type="submission" date="2018-06" db="EMBL/GenBank/DDBJ databases">
        <authorList>
            <consortium name="Pathogen Informatics"/>
            <person name="Doyle S."/>
        </authorList>
    </citation>
    <scope>NUCLEOTIDE SEQUENCE [LARGE SCALE GENOMIC DNA]</scope>
    <source>
        <strain evidence="2 3">NCTC11967</strain>
    </source>
</reference>
<dbReference type="Proteomes" id="UP000251313">
    <property type="component" value="Unassembled WGS sequence"/>
</dbReference>
<organism evidence="2 3">
    <name type="scientific">Yokenella regensburgei</name>
    <dbReference type="NCBI Taxonomy" id="158877"/>
    <lineage>
        <taxon>Bacteria</taxon>
        <taxon>Pseudomonadati</taxon>
        <taxon>Pseudomonadota</taxon>
        <taxon>Gammaproteobacteria</taxon>
        <taxon>Enterobacterales</taxon>
        <taxon>Enterobacteriaceae</taxon>
        <taxon>Yokenella</taxon>
    </lineage>
</organism>
<dbReference type="AlphaFoldDB" id="A0AB38FS32"/>
<evidence type="ECO:0000313" key="2">
    <source>
        <dbReference type="EMBL" id="SQA61041.1"/>
    </source>
</evidence>
<dbReference type="InterPro" id="IPR029068">
    <property type="entry name" value="Glyas_Bleomycin-R_OHBP_Dase"/>
</dbReference>
<gene>
    <name evidence="2" type="ORF">NCTC11967_01049</name>
</gene>
<protein>
    <submittedName>
        <fullName evidence="2">Glyoxalase-like domain</fullName>
    </submittedName>
</protein>